<evidence type="ECO:0000259" key="15">
    <source>
        <dbReference type="Pfam" id="PF01180"/>
    </source>
</evidence>
<proteinExistence type="inferred from homology"/>
<dbReference type="InterPro" id="IPR005720">
    <property type="entry name" value="Dihydroorotate_DH_cat"/>
</dbReference>
<dbReference type="InterPro" id="IPR013785">
    <property type="entry name" value="Aldolase_TIM"/>
</dbReference>
<dbReference type="CDD" id="cd04738">
    <property type="entry name" value="DHOD_2_like"/>
    <property type="match status" value="1"/>
</dbReference>
<comment type="pathway">
    <text evidence="4">Pyrimidine metabolism; UMP biosynthesis via de novo pathway; orotate from (S)-dihydroorotate (quinone route): step 1/1.</text>
</comment>
<evidence type="ECO:0000313" key="17">
    <source>
        <dbReference type="Proteomes" id="UP000230903"/>
    </source>
</evidence>
<dbReference type="PANTHER" id="PTHR48109:SF4">
    <property type="entry name" value="DIHYDROOROTATE DEHYDROGENASE (QUINONE), MITOCHONDRIAL"/>
    <property type="match status" value="1"/>
</dbReference>
<comment type="subcellular location">
    <subcellularLocation>
        <location evidence="3">Membrane</location>
    </subcellularLocation>
</comment>
<dbReference type="GO" id="GO:0005886">
    <property type="term" value="C:plasma membrane"/>
    <property type="evidence" value="ECO:0007669"/>
    <property type="project" value="TreeGrafter"/>
</dbReference>
<dbReference type="InterPro" id="IPR005719">
    <property type="entry name" value="Dihydroorotate_DH_2"/>
</dbReference>
<dbReference type="AlphaFoldDB" id="A0A2H0UPD6"/>
<dbReference type="NCBIfam" id="NF003652">
    <property type="entry name" value="PRK05286.2-5"/>
    <property type="match status" value="1"/>
</dbReference>
<name>A0A2H0UPD6_9BACT</name>
<evidence type="ECO:0000256" key="12">
    <source>
        <dbReference type="ARBA" id="ARBA00023136"/>
    </source>
</evidence>
<dbReference type="SUPFAM" id="SSF51395">
    <property type="entry name" value="FMN-linked oxidoreductases"/>
    <property type="match status" value="1"/>
</dbReference>
<dbReference type="NCBIfam" id="TIGR01036">
    <property type="entry name" value="pyrD_sub2"/>
    <property type="match status" value="1"/>
</dbReference>
<comment type="catalytic activity">
    <reaction evidence="13">
        <text>(S)-dihydroorotate + a quinone = orotate + a quinol</text>
        <dbReference type="Rhea" id="RHEA:30187"/>
        <dbReference type="ChEBI" id="CHEBI:24646"/>
        <dbReference type="ChEBI" id="CHEBI:30839"/>
        <dbReference type="ChEBI" id="CHEBI:30864"/>
        <dbReference type="ChEBI" id="CHEBI:132124"/>
        <dbReference type="EC" id="1.3.5.2"/>
    </reaction>
</comment>
<reference evidence="17" key="1">
    <citation type="submission" date="2017-09" db="EMBL/GenBank/DDBJ databases">
        <title>Depth-based differentiation of microbial function through sediment-hosted aquifers and enrichment of novel symbionts in the deep terrestrial subsurface.</title>
        <authorList>
            <person name="Probst A.J."/>
            <person name="Ladd B."/>
            <person name="Jarett J.K."/>
            <person name="Geller-Mcgrath D.E."/>
            <person name="Sieber C.M.K."/>
            <person name="Emerson J.B."/>
            <person name="Anantharaman K."/>
            <person name="Thomas B.C."/>
            <person name="Malmstrom R."/>
            <person name="Stieglmeier M."/>
            <person name="Klingl A."/>
            <person name="Woyke T."/>
            <person name="Ryan C.M."/>
            <person name="Banfield J.F."/>
        </authorList>
    </citation>
    <scope>NUCLEOTIDE SEQUENCE [LARGE SCALE GENOMIC DNA]</scope>
</reference>
<dbReference type="Proteomes" id="UP000230903">
    <property type="component" value="Unassembled WGS sequence"/>
</dbReference>
<evidence type="ECO:0000313" key="16">
    <source>
        <dbReference type="EMBL" id="PIR88282.1"/>
    </source>
</evidence>
<dbReference type="EMBL" id="PFBC01000001">
    <property type="protein sequence ID" value="PIR88282.1"/>
    <property type="molecule type" value="Genomic_DNA"/>
</dbReference>
<dbReference type="Pfam" id="PF01180">
    <property type="entry name" value="DHO_dh"/>
    <property type="match status" value="1"/>
</dbReference>
<dbReference type="Gene3D" id="3.20.20.70">
    <property type="entry name" value="Aldolase class I"/>
    <property type="match status" value="1"/>
</dbReference>
<comment type="function">
    <text evidence="2">Catalyzes the conversion of dihydroorotate to orotate with quinone as electron acceptor.</text>
</comment>
<evidence type="ECO:0000256" key="7">
    <source>
        <dbReference type="ARBA" id="ARBA00018366"/>
    </source>
</evidence>
<dbReference type="GO" id="GO:0005737">
    <property type="term" value="C:cytoplasm"/>
    <property type="evidence" value="ECO:0007669"/>
    <property type="project" value="InterPro"/>
</dbReference>
<comment type="cofactor">
    <cofactor evidence="1">
        <name>FMN</name>
        <dbReference type="ChEBI" id="CHEBI:58210"/>
    </cofactor>
</comment>
<dbReference type="GO" id="GO:0006207">
    <property type="term" value="P:'de novo' pyrimidine nucleobase biosynthetic process"/>
    <property type="evidence" value="ECO:0007669"/>
    <property type="project" value="UniProtKB-UniRule"/>
</dbReference>
<keyword evidence="9" id="KW-0288">FMN</keyword>
<evidence type="ECO:0000256" key="6">
    <source>
        <dbReference type="ARBA" id="ARBA00012791"/>
    </source>
</evidence>
<keyword evidence="12" id="KW-0472">Membrane</keyword>
<evidence type="ECO:0000256" key="3">
    <source>
        <dbReference type="ARBA" id="ARBA00004370"/>
    </source>
</evidence>
<dbReference type="InterPro" id="IPR001295">
    <property type="entry name" value="Dihydroorotate_DH_CS"/>
</dbReference>
<comment type="similarity">
    <text evidence="5">Belongs to the dihydroorotate dehydrogenase family. Type 2 subfamily.</text>
</comment>
<evidence type="ECO:0000256" key="9">
    <source>
        <dbReference type="ARBA" id="ARBA00022643"/>
    </source>
</evidence>
<dbReference type="UniPathway" id="UPA00070">
    <property type="reaction ID" value="UER00946"/>
</dbReference>
<organism evidence="16 17">
    <name type="scientific">Candidatus Harrisonbacteria bacterium CG10_big_fil_rev_8_21_14_0_10_45_28</name>
    <dbReference type="NCBI Taxonomy" id="1974586"/>
    <lineage>
        <taxon>Bacteria</taxon>
        <taxon>Candidatus Harrisoniibacteriota</taxon>
    </lineage>
</organism>
<dbReference type="EC" id="1.3.5.2" evidence="6 14"/>
<evidence type="ECO:0000256" key="2">
    <source>
        <dbReference type="ARBA" id="ARBA00003125"/>
    </source>
</evidence>
<evidence type="ECO:0000256" key="14">
    <source>
        <dbReference type="NCBIfam" id="TIGR01036"/>
    </source>
</evidence>
<protein>
    <recommendedName>
        <fullName evidence="7 14">Dihydroorotate dehydrogenase (quinone)</fullName>
        <ecNumber evidence="6 14">1.3.5.2</ecNumber>
    </recommendedName>
</protein>
<keyword evidence="11" id="KW-0560">Oxidoreductase</keyword>
<keyword evidence="10" id="KW-0665">Pyrimidine biosynthesis</keyword>
<dbReference type="PANTHER" id="PTHR48109">
    <property type="entry name" value="DIHYDROOROTATE DEHYDROGENASE (QUINONE), MITOCHONDRIAL-RELATED"/>
    <property type="match status" value="1"/>
</dbReference>
<evidence type="ECO:0000256" key="5">
    <source>
        <dbReference type="ARBA" id="ARBA00005359"/>
    </source>
</evidence>
<evidence type="ECO:0000256" key="4">
    <source>
        <dbReference type="ARBA" id="ARBA00005161"/>
    </source>
</evidence>
<evidence type="ECO:0000256" key="1">
    <source>
        <dbReference type="ARBA" id="ARBA00001917"/>
    </source>
</evidence>
<dbReference type="PROSITE" id="PS00912">
    <property type="entry name" value="DHODEHASE_2"/>
    <property type="match status" value="1"/>
</dbReference>
<evidence type="ECO:0000256" key="10">
    <source>
        <dbReference type="ARBA" id="ARBA00022975"/>
    </source>
</evidence>
<comment type="caution">
    <text evidence="16">The sequence shown here is derived from an EMBL/GenBank/DDBJ whole genome shotgun (WGS) entry which is preliminary data.</text>
</comment>
<evidence type="ECO:0000256" key="8">
    <source>
        <dbReference type="ARBA" id="ARBA00022630"/>
    </source>
</evidence>
<gene>
    <name evidence="16" type="ORF">COU10_00010</name>
</gene>
<dbReference type="InterPro" id="IPR050074">
    <property type="entry name" value="DHO_dehydrogenase"/>
</dbReference>
<feature type="domain" description="Dihydroorotate dehydrogenase catalytic" evidence="15">
    <location>
        <begin position="65"/>
        <end position="356"/>
    </location>
</feature>
<sequence length="378" mass="41740">MLLKPLNAIARIIFSFKYHYIIKPILFRLNPEIVHEKAIRLGHKLGKRSLGRKLLKVFSYRNAKLSQNLLGCHFVNPVGLSAGFDKNAEIIPTLAPLGFGFAQIGSITNHPYGGNKSPRAQRIPEKKALLINYGLKNIGADRILERIRRNHSPIPLGISIAKTNSPKTVQLQDGVEDYKNCLRKVIRSEQGSFYTINISCPNTFGGEPFSDAGKFTALLDNLKQLNPKKPILIKMPINLAWDDFKKLLDIAIKHGVAGVVIGNLNKDYSSIGLDKSQWLGGISGKPTENLSNYLIGKTYQEYGRELVIVGVGGIFSAKDAYEKIKQGASLVQLITGMVYRGPQLIGQINAGLVHLLKKDGYSHISQAIGANYKRDTLS</sequence>
<keyword evidence="8" id="KW-0285">Flavoprotein</keyword>
<accession>A0A2H0UPD6</accession>
<dbReference type="GO" id="GO:0106430">
    <property type="term" value="F:dihydroorotate dehydrogenase (quinone) activity"/>
    <property type="evidence" value="ECO:0007669"/>
    <property type="project" value="UniProtKB-EC"/>
</dbReference>
<evidence type="ECO:0000256" key="13">
    <source>
        <dbReference type="ARBA" id="ARBA00048639"/>
    </source>
</evidence>
<dbReference type="GO" id="GO:0044205">
    <property type="term" value="P:'de novo' UMP biosynthetic process"/>
    <property type="evidence" value="ECO:0007669"/>
    <property type="project" value="UniProtKB-UniPathway"/>
</dbReference>
<evidence type="ECO:0000256" key="11">
    <source>
        <dbReference type="ARBA" id="ARBA00023002"/>
    </source>
</evidence>